<dbReference type="RefSeq" id="WP_205117044.1">
    <property type="nucleotide sequence ID" value="NZ_JAFBCM010000001.1"/>
</dbReference>
<keyword evidence="2" id="KW-0413">Isomerase</keyword>
<protein>
    <submittedName>
        <fullName evidence="2">Maleylpyruvate isomerase N-terminal domain-containing protein</fullName>
    </submittedName>
</protein>
<dbReference type="SUPFAM" id="SSF109854">
    <property type="entry name" value="DinB/YfiT-like putative metalloenzymes"/>
    <property type="match status" value="1"/>
</dbReference>
<evidence type="ECO:0000313" key="2">
    <source>
        <dbReference type="EMBL" id="MFC3760796.1"/>
    </source>
</evidence>
<proteinExistence type="predicted"/>
<keyword evidence="3" id="KW-1185">Reference proteome</keyword>
<accession>A0ABV7Y685</accession>
<dbReference type="InterPro" id="IPR034660">
    <property type="entry name" value="DinB/YfiT-like"/>
</dbReference>
<dbReference type="Pfam" id="PF11716">
    <property type="entry name" value="MDMPI_N"/>
    <property type="match status" value="1"/>
</dbReference>
<dbReference type="InterPro" id="IPR024344">
    <property type="entry name" value="MDMPI_metal-binding"/>
</dbReference>
<name>A0ABV7Y685_9ACTN</name>
<dbReference type="Proteomes" id="UP001595699">
    <property type="component" value="Unassembled WGS sequence"/>
</dbReference>
<sequence>MGSLHQRVARSALADAYGGLEQVVTSLTEADFARASRCTGWTVADVLFHVLLDAQRALVAFGTPARTAPDLDYVSYWRNWMQPENASFAAAHARFVRISSAAYVDPTILARHWQGTASAVLQLANGTPGTDRISTQGHVLTVSDLLGTLAVEVTIHHLDLLLELPGRALPRPSATELTVRTLDELLGENVTKPPWNDATWILKATGREPLTTTERKVLGAHANRIPLLG</sequence>
<feature type="domain" description="Mycothiol-dependent maleylpyruvate isomerase metal-binding" evidence="1">
    <location>
        <begin position="19"/>
        <end position="160"/>
    </location>
</feature>
<dbReference type="GO" id="GO:0016853">
    <property type="term" value="F:isomerase activity"/>
    <property type="evidence" value="ECO:0007669"/>
    <property type="project" value="UniProtKB-KW"/>
</dbReference>
<evidence type="ECO:0000259" key="1">
    <source>
        <dbReference type="Pfam" id="PF11716"/>
    </source>
</evidence>
<reference evidence="3" key="1">
    <citation type="journal article" date="2019" name="Int. J. Syst. Evol. Microbiol.">
        <title>The Global Catalogue of Microorganisms (GCM) 10K type strain sequencing project: providing services to taxonomists for standard genome sequencing and annotation.</title>
        <authorList>
            <consortium name="The Broad Institute Genomics Platform"/>
            <consortium name="The Broad Institute Genome Sequencing Center for Infectious Disease"/>
            <person name="Wu L."/>
            <person name="Ma J."/>
        </authorList>
    </citation>
    <scope>NUCLEOTIDE SEQUENCE [LARGE SCALE GENOMIC DNA]</scope>
    <source>
        <strain evidence="3">CGMCC 4.7241</strain>
    </source>
</reference>
<gene>
    <name evidence="2" type="ORF">ACFOUW_08090</name>
</gene>
<dbReference type="EMBL" id="JBHRZH010000006">
    <property type="protein sequence ID" value="MFC3760796.1"/>
    <property type="molecule type" value="Genomic_DNA"/>
</dbReference>
<organism evidence="2 3">
    <name type="scientific">Tenggerimyces flavus</name>
    <dbReference type="NCBI Taxonomy" id="1708749"/>
    <lineage>
        <taxon>Bacteria</taxon>
        <taxon>Bacillati</taxon>
        <taxon>Actinomycetota</taxon>
        <taxon>Actinomycetes</taxon>
        <taxon>Propionibacteriales</taxon>
        <taxon>Nocardioidaceae</taxon>
        <taxon>Tenggerimyces</taxon>
    </lineage>
</organism>
<evidence type="ECO:0000313" key="3">
    <source>
        <dbReference type="Proteomes" id="UP001595699"/>
    </source>
</evidence>
<dbReference type="Gene3D" id="1.20.120.450">
    <property type="entry name" value="dinb family like domain"/>
    <property type="match status" value="1"/>
</dbReference>
<comment type="caution">
    <text evidence="2">The sequence shown here is derived from an EMBL/GenBank/DDBJ whole genome shotgun (WGS) entry which is preliminary data.</text>
</comment>